<organism evidence="2 3">
    <name type="scientific">Johnsonella ignava ATCC 51276</name>
    <dbReference type="NCBI Taxonomy" id="679200"/>
    <lineage>
        <taxon>Bacteria</taxon>
        <taxon>Bacillati</taxon>
        <taxon>Bacillota</taxon>
        <taxon>Clostridia</taxon>
        <taxon>Lachnospirales</taxon>
        <taxon>Lachnospiraceae</taxon>
        <taxon>Johnsonella</taxon>
    </lineage>
</organism>
<protein>
    <recommendedName>
        <fullName evidence="1">Glycosyltransferase 2-like domain-containing protein</fullName>
    </recommendedName>
</protein>
<dbReference type="InterPro" id="IPR029044">
    <property type="entry name" value="Nucleotide-diphossugar_trans"/>
</dbReference>
<dbReference type="Gene3D" id="3.90.550.10">
    <property type="entry name" value="Spore Coat Polysaccharide Biosynthesis Protein SpsA, Chain A"/>
    <property type="match status" value="1"/>
</dbReference>
<dbReference type="SUPFAM" id="SSF53448">
    <property type="entry name" value="Nucleotide-diphospho-sugar transferases"/>
    <property type="match status" value="1"/>
</dbReference>
<evidence type="ECO:0000313" key="2">
    <source>
        <dbReference type="EMBL" id="EHI56367.1"/>
    </source>
</evidence>
<evidence type="ECO:0000313" key="3">
    <source>
        <dbReference type="Proteomes" id="UP000003011"/>
    </source>
</evidence>
<sequence length="1347" mass="154399">MENMKNSEENGINEDLKDKGNALNSQYYKYRGQANLIKAYNNDETALLRDNPSLEDLYMFSAQRAGLAGWLDIKMNSNILLIGLESTALVSYLLKKAKKLYIWDKEGFFDILLKAVFNDESRLVKFEYQNGCEKKEKIKFDYIIACFNSEINPELDFNTGLSFLKEMLYDDGRLIFAVDNRYGIKYMLGADSDDYVLGKKELVLKLNQAGFDMYSLYYPVSDYRLPLSIYSDGYLPKKGDLSSDLPAYDYPDVAGLSVAQKLDEICEGDEFPFFANSFIAVSGSRPETVFVKYNRNRRDQYKICTSIEEKDGKRNVKKSALSKEAADHILSFKDKYERLVKEGSRAVYLKADIKNDPENDIYEAVFDFIEGENLSESLGNLVKDGYIPVDEINRAFEIIDGGRGTANMDAIFDNFVCCGDTLYGIDYEWVEENALPLLYTRYRALHEFFAKFGSGMGITETEFLALFDIPEENIKLYEEAEKAFQNRVHGDIQKIYLDNYRVEVKPAGEFIKMEKNYGYIAERNRVLKEELYEQSDALRKLREIKQLTDNHVKNLETIIGALRHENGELAKALAHSNARLGIPYRIKRKLSKELNRMFPKGTEGGRRLSYAKTAAENPAAYIKMLTTAEGRNILEGEKKIGEEYRLHGRLVFKKEDNPKVSIIIPVYNQIDYTYACLASILENTHDISYEIIIADDVSTDATKELSKFAENIIISRNEVNLGFLKNCNNAAKLAKGQYIMFLNNDTKVCRDWLYWLVELMDRDVQAGMAGSKLLYPDGKLQEAGGIIWSDGSGWNYGRNDDPDKCQYNYVRETDYISGAAIIIRHELWKKIGGFDERFAPAYCEDSDFAFEVRKAGYKVLYQPKSEVIHFEGVSNGTDVNGTGLKRYQVENSVKLKEKWKDEFKNQFENTGGSNIFKARERSRDRKIILFVDHYVPTFDKDAGSRTTFQYIKLLIKKGFGVKFLGDNFMREEPYTTTLTQLGVEVLYGSQMQNDIKEWIRENAADIHLVYLNRPHIALKYIDFIKNHTDLKVIFYGHDLHFLREYREYELTGDKSKKQASSYWKNIELEILHKADMSYYPSQTEIRAICSINRYLAVKAITAYVYESFPYEHQEDFADREGIVFVGGFAHPPNTDAVLYFVNKVWRFIREKLKINFYIVGSKAGSEITSLNNPDEGIIVKGFVSDEELERLYKSCRLAVVPLRYGAGVKGKVIEAVYHGVPVVTTEVGAEGIPEADKVMRITGGSDKKDALSRIFDENMRMNEDKYNSREDKADSDVIKDGTMAIDGSIAGSAFSQDDYDAVRFADTVIKLYEDVNSLNAMSRACGEYIRKYHSIDAVWDIIKDDFE</sequence>
<gene>
    <name evidence="2" type="ORF">HMPREF9333_00432</name>
</gene>
<dbReference type="PATRIC" id="fig|679200.3.peg.461"/>
<dbReference type="OrthoDB" id="525353at2"/>
<reference evidence="2 3" key="1">
    <citation type="submission" date="2011-08" db="EMBL/GenBank/DDBJ databases">
        <title>The Genome Sequence of Johnsonella ignava ATCC 51276.</title>
        <authorList>
            <consortium name="The Broad Institute Genome Sequencing Platform"/>
            <person name="Earl A."/>
            <person name="Ward D."/>
            <person name="Feldgarden M."/>
            <person name="Gevers D."/>
            <person name="Izard J."/>
            <person name="Blanton J.M."/>
            <person name="Baranova O.V."/>
            <person name="Dewhirst F.E."/>
            <person name="Young S.K."/>
            <person name="Zeng Q."/>
            <person name="Gargeya S."/>
            <person name="Fitzgerald M."/>
            <person name="Haas B."/>
            <person name="Abouelleil A."/>
            <person name="Alvarado L."/>
            <person name="Arachchi H.M."/>
            <person name="Berlin A."/>
            <person name="Brown A."/>
            <person name="Chapman S.B."/>
            <person name="Chen Z."/>
            <person name="Dunbar C."/>
            <person name="Freedman E."/>
            <person name="Gearin G."/>
            <person name="Gellesch M."/>
            <person name="Goldberg J."/>
            <person name="Griggs A."/>
            <person name="Gujja S."/>
            <person name="Heiman D."/>
            <person name="Howarth C."/>
            <person name="Larson L."/>
            <person name="Lui A."/>
            <person name="MacDonald P.J.P."/>
            <person name="Montmayeur A."/>
            <person name="Murphy C."/>
            <person name="Neiman D."/>
            <person name="Pearson M."/>
            <person name="Priest M."/>
            <person name="Roberts A."/>
            <person name="Saif S."/>
            <person name="Shea T."/>
            <person name="Shenoy N."/>
            <person name="Sisk P."/>
            <person name="Stolte C."/>
            <person name="Sykes S."/>
            <person name="Wortman J."/>
            <person name="Nusbaum C."/>
            <person name="Birren B."/>
        </authorList>
    </citation>
    <scope>NUCLEOTIDE SEQUENCE [LARGE SCALE GENOMIC DNA]</scope>
    <source>
        <strain evidence="2 3">ATCC 51276</strain>
    </source>
</reference>
<dbReference type="RefSeq" id="WP_005539493.1">
    <property type="nucleotide sequence ID" value="NZ_JH378829.1"/>
</dbReference>
<dbReference type="SUPFAM" id="SSF53756">
    <property type="entry name" value="UDP-Glycosyltransferase/glycogen phosphorylase"/>
    <property type="match status" value="1"/>
</dbReference>
<keyword evidence="3" id="KW-1185">Reference proteome</keyword>
<dbReference type="InterPro" id="IPR001173">
    <property type="entry name" value="Glyco_trans_2-like"/>
</dbReference>
<dbReference type="eggNOG" id="COG0438">
    <property type="taxonomic scope" value="Bacteria"/>
</dbReference>
<dbReference type="PANTHER" id="PTHR43179">
    <property type="entry name" value="RHAMNOSYLTRANSFERASE WBBL"/>
    <property type="match status" value="1"/>
</dbReference>
<dbReference type="Proteomes" id="UP000003011">
    <property type="component" value="Unassembled WGS sequence"/>
</dbReference>
<dbReference type="CDD" id="cd04186">
    <property type="entry name" value="GT_2_like_c"/>
    <property type="match status" value="1"/>
</dbReference>
<dbReference type="PANTHER" id="PTHR43179:SF7">
    <property type="entry name" value="RHAMNOSYLTRANSFERASE WBBL"/>
    <property type="match status" value="1"/>
</dbReference>
<comment type="caution">
    <text evidence="2">The sequence shown here is derived from an EMBL/GenBank/DDBJ whole genome shotgun (WGS) entry which is preliminary data.</text>
</comment>
<accession>G5GFU3</accession>
<dbReference type="eggNOG" id="COG2242">
    <property type="taxonomic scope" value="Bacteria"/>
</dbReference>
<feature type="domain" description="Glycosyltransferase 2-like" evidence="1">
    <location>
        <begin position="661"/>
        <end position="780"/>
    </location>
</feature>
<dbReference type="HOGENOM" id="CLU_007225_0_0_9"/>
<dbReference type="Pfam" id="PF13692">
    <property type="entry name" value="Glyco_trans_1_4"/>
    <property type="match status" value="1"/>
</dbReference>
<dbReference type="STRING" id="679200.HMPREF9333_00432"/>
<proteinExistence type="predicted"/>
<evidence type="ECO:0000259" key="1">
    <source>
        <dbReference type="Pfam" id="PF00535"/>
    </source>
</evidence>
<dbReference type="Gene3D" id="3.40.50.2000">
    <property type="entry name" value="Glycogen Phosphorylase B"/>
    <property type="match status" value="1"/>
</dbReference>
<dbReference type="eggNOG" id="COG1216">
    <property type="taxonomic scope" value="Bacteria"/>
</dbReference>
<dbReference type="Pfam" id="PF00535">
    <property type="entry name" value="Glycos_transf_2"/>
    <property type="match status" value="1"/>
</dbReference>
<dbReference type="EMBL" id="ACZL01000009">
    <property type="protein sequence ID" value="EHI56367.1"/>
    <property type="molecule type" value="Genomic_DNA"/>
</dbReference>
<name>G5GFU3_9FIRM</name>